<sequence>MSSNFETLKSLPSLKDSISHYGLDARKALGQHFLLDPGLCSRIAGLGGNLTGRHIIEIGPGPGGLTRALLLSEARTIHAVEIDQRAWPLLDDLSSHFPDRLTIVKQDALTLDASSLTDAPRQIIANLPYNVATPLLIGWLRQAEKWERLVLMFQKEVAERICAEPGSNAYGRLSVLCQWCAECSIALILPPGAFSPPPKVSSAVACLTPYSHQPPAALFKAMEQVTAAAFGQRRKMLRASLKSIGGETLLRSVDIDPTRRAETLTVDEFARLAVYHLEQTKRAS</sequence>
<dbReference type="EC" id="2.1.1.182" evidence="7"/>
<evidence type="ECO:0000259" key="9">
    <source>
        <dbReference type="SMART" id="SM00650"/>
    </source>
</evidence>
<dbReference type="SUPFAM" id="SSF53335">
    <property type="entry name" value="S-adenosyl-L-methionine-dependent methyltransferases"/>
    <property type="match status" value="1"/>
</dbReference>
<dbReference type="HAMAP" id="MF_00607">
    <property type="entry name" value="16SrRNA_methyltr_A"/>
    <property type="match status" value="1"/>
</dbReference>
<dbReference type="RefSeq" id="WP_160618925.1">
    <property type="nucleotide sequence ID" value="NZ_CP047652.1"/>
</dbReference>
<dbReference type="GO" id="GO:0052908">
    <property type="term" value="F:16S rRNA (adenine(1518)-N(6)/adenine(1519)-N(6))-dimethyltransferase activity"/>
    <property type="evidence" value="ECO:0007669"/>
    <property type="project" value="UniProtKB-EC"/>
</dbReference>
<keyword evidence="4 7" id="KW-0808">Transferase</keyword>
<evidence type="ECO:0000256" key="1">
    <source>
        <dbReference type="ARBA" id="ARBA00022490"/>
    </source>
</evidence>
<dbReference type="PANTHER" id="PTHR11727">
    <property type="entry name" value="DIMETHYLADENOSINE TRANSFERASE"/>
    <property type="match status" value="1"/>
</dbReference>
<feature type="binding site" evidence="7 8">
    <location>
        <position position="126"/>
    </location>
    <ligand>
        <name>S-adenosyl-L-methionine</name>
        <dbReference type="ChEBI" id="CHEBI:59789"/>
    </ligand>
</feature>
<dbReference type="InterPro" id="IPR020598">
    <property type="entry name" value="rRNA_Ade_methylase_Trfase_N"/>
</dbReference>
<dbReference type="AlphaFoldDB" id="A0A6P1NH43"/>
<protein>
    <recommendedName>
        <fullName evidence="7">Ribosomal RNA small subunit methyltransferase A</fullName>
        <ecNumber evidence="7">2.1.1.182</ecNumber>
    </recommendedName>
    <alternativeName>
        <fullName evidence="7">16S rRNA (adenine(1518)-N(6)/adenine(1519)-N(6))-dimethyltransferase</fullName>
    </alternativeName>
    <alternativeName>
        <fullName evidence="7">16S rRNA dimethyladenosine transferase</fullName>
    </alternativeName>
    <alternativeName>
        <fullName evidence="7">16S rRNA dimethylase</fullName>
    </alternativeName>
    <alternativeName>
        <fullName evidence="7">S-adenosylmethionine-6-N', N'-adenosyl(rRNA) dimethyltransferase</fullName>
    </alternativeName>
</protein>
<keyword evidence="3 7" id="KW-0489">Methyltransferase</keyword>
<dbReference type="InterPro" id="IPR029063">
    <property type="entry name" value="SAM-dependent_MTases_sf"/>
</dbReference>
<keyword evidence="6 7" id="KW-0694">RNA-binding</keyword>
<dbReference type="PROSITE" id="PS51689">
    <property type="entry name" value="SAM_RNA_A_N6_MT"/>
    <property type="match status" value="1"/>
</dbReference>
<dbReference type="NCBIfam" id="TIGR00755">
    <property type="entry name" value="ksgA"/>
    <property type="match status" value="1"/>
</dbReference>
<dbReference type="CDD" id="cd02440">
    <property type="entry name" value="AdoMet_MTases"/>
    <property type="match status" value="1"/>
</dbReference>
<feature type="binding site" evidence="7 8">
    <location>
        <position position="34"/>
    </location>
    <ligand>
        <name>S-adenosyl-L-methionine</name>
        <dbReference type="ChEBI" id="CHEBI:59789"/>
    </ligand>
</feature>
<evidence type="ECO:0000256" key="5">
    <source>
        <dbReference type="ARBA" id="ARBA00022691"/>
    </source>
</evidence>
<dbReference type="Gene3D" id="3.40.50.150">
    <property type="entry name" value="Vaccinia Virus protein VP39"/>
    <property type="match status" value="1"/>
</dbReference>
<evidence type="ECO:0000256" key="2">
    <source>
        <dbReference type="ARBA" id="ARBA00022552"/>
    </source>
</evidence>
<dbReference type="KEGG" id="bomb:GT348_05960"/>
<keyword evidence="1 7" id="KW-0963">Cytoplasm</keyword>
<dbReference type="FunFam" id="1.10.8.100:FF:000001">
    <property type="entry name" value="Ribosomal RNA small subunit methyltransferase A"/>
    <property type="match status" value="1"/>
</dbReference>
<organism evidence="10 11">
    <name type="scientific">Aristophania vespae</name>
    <dbReference type="NCBI Taxonomy" id="2697033"/>
    <lineage>
        <taxon>Bacteria</taxon>
        <taxon>Pseudomonadati</taxon>
        <taxon>Pseudomonadota</taxon>
        <taxon>Alphaproteobacteria</taxon>
        <taxon>Acetobacterales</taxon>
        <taxon>Acetobacteraceae</taxon>
        <taxon>Aristophania</taxon>
    </lineage>
</organism>
<keyword evidence="2 7" id="KW-0698">rRNA processing</keyword>
<evidence type="ECO:0000256" key="4">
    <source>
        <dbReference type="ARBA" id="ARBA00022679"/>
    </source>
</evidence>
<feature type="binding site" evidence="7 8">
    <location>
        <position position="59"/>
    </location>
    <ligand>
        <name>S-adenosyl-L-methionine</name>
        <dbReference type="ChEBI" id="CHEBI:59789"/>
    </ligand>
</feature>
<feature type="binding site" evidence="7 8">
    <location>
        <position position="32"/>
    </location>
    <ligand>
        <name>S-adenosyl-L-methionine</name>
        <dbReference type="ChEBI" id="CHEBI:59789"/>
    </ligand>
</feature>
<dbReference type="EMBL" id="CP047652">
    <property type="protein sequence ID" value="QHI95850.1"/>
    <property type="molecule type" value="Genomic_DNA"/>
</dbReference>
<evidence type="ECO:0000256" key="8">
    <source>
        <dbReference type="PROSITE-ProRule" id="PRU01026"/>
    </source>
</evidence>
<comment type="function">
    <text evidence="7">Specifically dimethylates two adjacent adenosines (A1518 and A1519) in the loop of a conserved hairpin near the 3'-end of 16S rRNA in the 30S particle. May play a critical role in biogenesis of 30S subunits.</text>
</comment>
<evidence type="ECO:0000256" key="3">
    <source>
        <dbReference type="ARBA" id="ARBA00022603"/>
    </source>
</evidence>
<name>A0A6P1NH43_9PROT</name>
<reference evidence="10 11" key="1">
    <citation type="submission" date="2020-01" db="EMBL/GenBank/DDBJ databases">
        <title>Genome sequencing of strain KACC 21507.</title>
        <authorList>
            <person name="Heo J."/>
            <person name="Kim S.-J."/>
            <person name="Kim J.-S."/>
            <person name="Hong S.-B."/>
            <person name="Kwon S.-W."/>
        </authorList>
    </citation>
    <scope>NUCLEOTIDE SEQUENCE [LARGE SCALE GENOMIC DNA]</scope>
    <source>
        <strain evidence="10 11">KACC 21507</strain>
    </source>
</reference>
<accession>A0A6P1NH43</accession>
<comment type="similarity">
    <text evidence="7">Belongs to the class I-like SAM-binding methyltransferase superfamily. rRNA adenine N(6)-methyltransferase family. RsmA subfamily.</text>
</comment>
<feature type="domain" description="Ribosomal RNA adenine methylase transferase N-terminal" evidence="9">
    <location>
        <begin position="39"/>
        <end position="211"/>
    </location>
</feature>
<comment type="catalytic activity">
    <reaction evidence="7">
        <text>adenosine(1518)/adenosine(1519) in 16S rRNA + 4 S-adenosyl-L-methionine = N(6)-dimethyladenosine(1518)/N(6)-dimethyladenosine(1519) in 16S rRNA + 4 S-adenosyl-L-homocysteine + 4 H(+)</text>
        <dbReference type="Rhea" id="RHEA:19609"/>
        <dbReference type="Rhea" id="RHEA-COMP:10232"/>
        <dbReference type="Rhea" id="RHEA-COMP:10233"/>
        <dbReference type="ChEBI" id="CHEBI:15378"/>
        <dbReference type="ChEBI" id="CHEBI:57856"/>
        <dbReference type="ChEBI" id="CHEBI:59789"/>
        <dbReference type="ChEBI" id="CHEBI:74411"/>
        <dbReference type="ChEBI" id="CHEBI:74493"/>
        <dbReference type="EC" id="2.1.1.182"/>
    </reaction>
</comment>
<evidence type="ECO:0000313" key="10">
    <source>
        <dbReference type="EMBL" id="QHI95850.1"/>
    </source>
</evidence>
<gene>
    <name evidence="7 10" type="primary">rsmA</name>
    <name evidence="7" type="synonym">ksgA</name>
    <name evidence="10" type="ORF">GT348_05960</name>
</gene>
<dbReference type="InterPro" id="IPR011530">
    <property type="entry name" value="rRNA_adenine_dimethylase"/>
</dbReference>
<dbReference type="InterPro" id="IPR001737">
    <property type="entry name" value="KsgA/Erm"/>
</dbReference>
<evidence type="ECO:0000313" key="11">
    <source>
        <dbReference type="Proteomes" id="UP000463975"/>
    </source>
</evidence>
<dbReference type="GO" id="GO:0003723">
    <property type="term" value="F:RNA binding"/>
    <property type="evidence" value="ECO:0007669"/>
    <property type="project" value="UniProtKB-UniRule"/>
</dbReference>
<dbReference type="PANTHER" id="PTHR11727:SF7">
    <property type="entry name" value="DIMETHYLADENOSINE TRANSFERASE-RELATED"/>
    <property type="match status" value="1"/>
</dbReference>
<keyword evidence="5 7" id="KW-0949">S-adenosyl-L-methionine</keyword>
<dbReference type="InterPro" id="IPR020596">
    <property type="entry name" value="rRNA_Ade_Mease_Trfase_CS"/>
</dbReference>
<dbReference type="Gene3D" id="1.10.8.100">
    <property type="entry name" value="Ribosomal RNA adenine dimethylase-like, domain 2"/>
    <property type="match status" value="1"/>
</dbReference>
<dbReference type="PROSITE" id="PS01131">
    <property type="entry name" value="RRNA_A_DIMETH"/>
    <property type="match status" value="1"/>
</dbReference>
<evidence type="ECO:0000256" key="7">
    <source>
        <dbReference type="HAMAP-Rule" id="MF_00607"/>
    </source>
</evidence>
<dbReference type="Pfam" id="PF00398">
    <property type="entry name" value="RrnaAD"/>
    <property type="match status" value="1"/>
</dbReference>
<proteinExistence type="inferred from homology"/>
<dbReference type="Proteomes" id="UP000463975">
    <property type="component" value="Chromosome"/>
</dbReference>
<dbReference type="GO" id="GO:0005829">
    <property type="term" value="C:cytosol"/>
    <property type="evidence" value="ECO:0007669"/>
    <property type="project" value="TreeGrafter"/>
</dbReference>
<feature type="binding site" evidence="7 8">
    <location>
        <position position="81"/>
    </location>
    <ligand>
        <name>S-adenosyl-L-methionine</name>
        <dbReference type="ChEBI" id="CHEBI:59789"/>
    </ligand>
</feature>
<comment type="subcellular location">
    <subcellularLocation>
        <location evidence="7">Cytoplasm</location>
    </subcellularLocation>
</comment>
<keyword evidence="11" id="KW-1185">Reference proteome</keyword>
<feature type="binding site" evidence="7 8">
    <location>
        <position position="107"/>
    </location>
    <ligand>
        <name>S-adenosyl-L-methionine</name>
        <dbReference type="ChEBI" id="CHEBI:59789"/>
    </ligand>
</feature>
<dbReference type="InterPro" id="IPR023165">
    <property type="entry name" value="rRNA_Ade_diMease-like_C"/>
</dbReference>
<dbReference type="SMART" id="SM00650">
    <property type="entry name" value="rADc"/>
    <property type="match status" value="1"/>
</dbReference>
<evidence type="ECO:0000256" key="6">
    <source>
        <dbReference type="ARBA" id="ARBA00022884"/>
    </source>
</evidence>